<dbReference type="InterPro" id="IPR058009">
    <property type="entry name" value="TTP_Phage_16"/>
</dbReference>
<sequence length="268" mass="27736">MLLAKPKKYMRRGTSKFYFVPTIAATTMIPTRSELGAGTDFTAFIAAMDGWTVTNQEIDTPDMADTYDATIPGSDKADSSSFTFYEDEEDADLEQLFAKGTTGYVVILRKGDIPGNNSMDVFPIRVASQSPQYTADNEAAKFMATCSITSRPLQGAPVPASGTDEVQTVTITGTPTGGTFTLTFNGQTTSAIVYNATSSAVQSALEALSNIAPGDITCTGGPLPGSPVTVTFSGGAYDGTDVPQMTAAGSFTGGTSPAITVATTTPGG</sequence>
<name>A0A4P6U525_STRSO</name>
<dbReference type="EMBL" id="CP032230">
    <property type="protein sequence ID" value="QBJ94422.1"/>
    <property type="molecule type" value="Genomic_DNA"/>
</dbReference>
<dbReference type="STRING" id="73044.GCA_000725795_04923"/>
<geneLocation type="plasmid" evidence="1">
    <name>unnamed</name>
</geneLocation>
<dbReference type="OrthoDB" id="3629220at2"/>
<dbReference type="Pfam" id="PF25595">
    <property type="entry name" value="Phage_TTP_16"/>
    <property type="match status" value="1"/>
</dbReference>
<dbReference type="Proteomes" id="UP000292547">
    <property type="component" value="Plasmid unnamed"/>
</dbReference>
<proteinExistence type="predicted"/>
<reference evidence="1 2" key="1">
    <citation type="submission" date="2018-08" db="EMBL/GenBank/DDBJ databases">
        <title>The complete genome sequence of Streptomyces seoulensis, a pioneer strain for nickel superoxide dismutase discovery.</title>
        <authorList>
            <person name="Shin J."/>
            <person name="Lee J.-S."/>
            <person name="Lee E.-J."/>
            <person name="Youn H.-D."/>
        </authorList>
    </citation>
    <scope>NUCLEOTIDE SEQUENCE [LARGE SCALE GENOMIC DNA]</scope>
    <source>
        <strain evidence="1 2">KCTC 9819</strain>
        <plasmid evidence="1 2">unnamed</plasmid>
    </source>
</reference>
<organism evidence="1 2">
    <name type="scientific">Streptomyces seoulensis</name>
    <dbReference type="NCBI Taxonomy" id="73044"/>
    <lineage>
        <taxon>Bacteria</taxon>
        <taxon>Bacillati</taxon>
        <taxon>Actinomycetota</taxon>
        <taxon>Actinomycetes</taxon>
        <taxon>Kitasatosporales</taxon>
        <taxon>Streptomycetaceae</taxon>
        <taxon>Streptomyces</taxon>
    </lineage>
</organism>
<accession>A0A4P6U525</accession>
<evidence type="ECO:0000313" key="2">
    <source>
        <dbReference type="Proteomes" id="UP000292547"/>
    </source>
</evidence>
<keyword evidence="1" id="KW-0614">Plasmid</keyword>
<gene>
    <name evidence="1" type="ORF">D0Z67_29060</name>
</gene>
<dbReference type="RefSeq" id="WP_031183027.1">
    <property type="nucleotide sequence ID" value="NZ_CP032230.1"/>
</dbReference>
<evidence type="ECO:0008006" key="3">
    <source>
        <dbReference type="Google" id="ProtNLM"/>
    </source>
</evidence>
<dbReference type="AlphaFoldDB" id="A0A4P6U525"/>
<keyword evidence="2" id="KW-1185">Reference proteome</keyword>
<evidence type="ECO:0000313" key="1">
    <source>
        <dbReference type="EMBL" id="QBJ94422.1"/>
    </source>
</evidence>
<protein>
    <recommendedName>
        <fullName evidence="3">Phage tail protein</fullName>
    </recommendedName>
</protein>
<dbReference type="KEGG" id="sseo:D0Z67_29060"/>
<dbReference type="GeneID" id="300102951"/>